<feature type="transmembrane region" description="Helical" evidence="1">
    <location>
        <begin position="79"/>
        <end position="100"/>
    </location>
</feature>
<dbReference type="EMBL" id="JAFBDT010000029">
    <property type="protein sequence ID" value="MBM7562768.1"/>
    <property type="molecule type" value="Genomic_DNA"/>
</dbReference>
<sequence>MFKFLFNILTDPLGLPIPVIYEYIIIFIISLIAFKLAWDASPGGKYGSLIHWIVRLIATIVIWSITYLFIILIKLIISNWIIVLSLLAIIGTIILIKFIVLKNNET</sequence>
<gene>
    <name evidence="2" type="ORF">JOC49_002329</name>
</gene>
<proteinExistence type="predicted"/>
<evidence type="ECO:0000256" key="1">
    <source>
        <dbReference type="SAM" id="Phobius"/>
    </source>
</evidence>
<dbReference type="Proteomes" id="UP000767854">
    <property type="component" value="Unassembled WGS sequence"/>
</dbReference>
<protein>
    <submittedName>
        <fullName evidence="2">CHASE2 domain-containing sensor protein</fullName>
    </submittedName>
</protein>
<reference evidence="2 3" key="1">
    <citation type="submission" date="2021-01" db="EMBL/GenBank/DDBJ databases">
        <title>Genomic Encyclopedia of Type Strains, Phase IV (KMG-IV): sequencing the most valuable type-strain genomes for metagenomic binning, comparative biology and taxonomic classification.</title>
        <authorList>
            <person name="Goeker M."/>
        </authorList>
    </citation>
    <scope>NUCLEOTIDE SEQUENCE [LARGE SCALE GENOMIC DNA]</scope>
    <source>
        <strain evidence="2 3">DSM 24436</strain>
    </source>
</reference>
<keyword evidence="1" id="KW-0472">Membrane</keyword>
<feature type="transmembrane region" description="Helical" evidence="1">
    <location>
        <begin position="50"/>
        <end position="73"/>
    </location>
</feature>
<organism evidence="2 3">
    <name type="scientific">Fusibacter tunisiensis</name>
    <dbReference type="NCBI Taxonomy" id="1008308"/>
    <lineage>
        <taxon>Bacteria</taxon>
        <taxon>Bacillati</taxon>
        <taxon>Bacillota</taxon>
        <taxon>Clostridia</taxon>
        <taxon>Eubacteriales</taxon>
        <taxon>Eubacteriales Family XII. Incertae Sedis</taxon>
        <taxon>Fusibacter</taxon>
    </lineage>
</organism>
<evidence type="ECO:0000313" key="3">
    <source>
        <dbReference type="Proteomes" id="UP000767854"/>
    </source>
</evidence>
<keyword evidence="1" id="KW-1133">Transmembrane helix</keyword>
<accession>A0ABS2MTK1</accession>
<evidence type="ECO:0000313" key="2">
    <source>
        <dbReference type="EMBL" id="MBM7562768.1"/>
    </source>
</evidence>
<name>A0ABS2MTK1_9FIRM</name>
<comment type="caution">
    <text evidence="2">The sequence shown here is derived from an EMBL/GenBank/DDBJ whole genome shotgun (WGS) entry which is preliminary data.</text>
</comment>
<feature type="transmembrane region" description="Helical" evidence="1">
    <location>
        <begin position="20"/>
        <end position="38"/>
    </location>
</feature>
<keyword evidence="3" id="KW-1185">Reference proteome</keyword>
<dbReference type="RefSeq" id="WP_204665195.1">
    <property type="nucleotide sequence ID" value="NZ_JAFBDT010000029.1"/>
</dbReference>
<keyword evidence="1" id="KW-0812">Transmembrane</keyword>